<dbReference type="PROSITE" id="PS51371">
    <property type="entry name" value="CBS"/>
    <property type="match status" value="1"/>
</dbReference>
<dbReference type="InterPro" id="IPR017036">
    <property type="entry name" value="Lmo0553-like"/>
</dbReference>
<gene>
    <name evidence="3" type="ORF">EBB45_00575</name>
</gene>
<dbReference type="PIRSF" id="PIRSF035040">
    <property type="entry name" value="UCP035040_CBS_Lmo0553"/>
    <property type="match status" value="1"/>
</dbReference>
<proteinExistence type="predicted"/>
<dbReference type="Proteomes" id="UP000274033">
    <property type="component" value="Unassembled WGS sequence"/>
</dbReference>
<evidence type="ECO:0000259" key="2">
    <source>
        <dbReference type="PROSITE" id="PS51371"/>
    </source>
</evidence>
<dbReference type="RefSeq" id="WP_124761565.1">
    <property type="nucleotide sequence ID" value="NZ_JAFBDY010000001.1"/>
</dbReference>
<dbReference type="SUPFAM" id="SSF54631">
    <property type="entry name" value="CBS-domain pair"/>
    <property type="match status" value="1"/>
</dbReference>
<dbReference type="InterPro" id="IPR046342">
    <property type="entry name" value="CBS_dom_sf"/>
</dbReference>
<evidence type="ECO:0000256" key="1">
    <source>
        <dbReference type="PROSITE-ProRule" id="PRU00703"/>
    </source>
</evidence>
<name>A0A3N9UUE4_9BACI</name>
<evidence type="ECO:0000313" key="3">
    <source>
        <dbReference type="EMBL" id="RQW76082.1"/>
    </source>
</evidence>
<dbReference type="SMART" id="SM00116">
    <property type="entry name" value="CBS"/>
    <property type="match status" value="2"/>
</dbReference>
<keyword evidence="4" id="KW-1185">Reference proteome</keyword>
<reference evidence="3 4" key="1">
    <citation type="journal article" date="2013" name="J. Microbiol.">
        <title>Lysinibacillus chungkukjangi sp. nov., isolated from Chungkukjang, Korean fermented soybean food.</title>
        <authorList>
            <person name="Kim S.J."/>
            <person name="Jang Y.H."/>
            <person name="Hamada M."/>
            <person name="Ahn J.H."/>
            <person name="Weon H.Y."/>
            <person name="Suzuki K."/>
            <person name="Whang K.S."/>
            <person name="Kwon S.W."/>
        </authorList>
    </citation>
    <scope>NUCLEOTIDE SEQUENCE [LARGE SCALE GENOMIC DNA]</scope>
    <source>
        <strain evidence="3 4">MCCC 1A12701</strain>
    </source>
</reference>
<dbReference type="EMBL" id="RRCT01000001">
    <property type="protein sequence ID" value="RQW76082.1"/>
    <property type="molecule type" value="Genomic_DNA"/>
</dbReference>
<organism evidence="3 4">
    <name type="scientific">Lysinibacillus composti</name>
    <dbReference type="NCBI Taxonomy" id="720633"/>
    <lineage>
        <taxon>Bacteria</taxon>
        <taxon>Bacillati</taxon>
        <taxon>Bacillota</taxon>
        <taxon>Bacilli</taxon>
        <taxon>Bacillales</taxon>
        <taxon>Bacillaceae</taxon>
        <taxon>Lysinibacillus</taxon>
    </lineage>
</organism>
<comment type="caution">
    <text evidence="3">The sequence shown here is derived from an EMBL/GenBank/DDBJ whole genome shotgun (WGS) entry which is preliminary data.</text>
</comment>
<sequence>MLVKQRYVDKKDVVWCKETDSLSEVLDKLNESGYRCIPILDEAGERFIGNAYRVTILEHLIIDFNQDVAISALLLDKEGTIAEESSFFEVFFSIKRLPYLAVVNKEGQFSGILTHSKVIELLEEAWGYKTGSCALTISLPDAEGILAKTLTLIKKKWPVHCVFSLDDSGWYLRRIIVTLAKGATQSTVKEIESVLYKVGARLIDVEVFNKESFNK</sequence>
<dbReference type="Pfam" id="PF00571">
    <property type="entry name" value="CBS"/>
    <property type="match status" value="2"/>
</dbReference>
<dbReference type="InterPro" id="IPR000644">
    <property type="entry name" value="CBS_dom"/>
</dbReference>
<dbReference type="NCBIfam" id="NF038387">
    <property type="entry name" value="CBS_CbpA"/>
    <property type="match status" value="1"/>
</dbReference>
<protein>
    <submittedName>
        <fullName evidence="3">CBS domain-containing protein</fullName>
    </submittedName>
</protein>
<evidence type="ECO:0000313" key="4">
    <source>
        <dbReference type="Proteomes" id="UP000274033"/>
    </source>
</evidence>
<dbReference type="Gene3D" id="3.10.580.10">
    <property type="entry name" value="CBS-domain"/>
    <property type="match status" value="1"/>
</dbReference>
<dbReference type="CDD" id="cd02205">
    <property type="entry name" value="CBS_pair_SF"/>
    <property type="match status" value="1"/>
</dbReference>
<keyword evidence="1" id="KW-0129">CBS domain</keyword>
<accession>A0A3N9UUE4</accession>
<dbReference type="AlphaFoldDB" id="A0A3N9UUE4"/>
<feature type="domain" description="CBS" evidence="2">
    <location>
        <begin position="8"/>
        <end position="68"/>
    </location>
</feature>
<dbReference type="OrthoDB" id="1706107at2"/>